<feature type="compositionally biased region" description="Acidic residues" evidence="1">
    <location>
        <begin position="283"/>
        <end position="293"/>
    </location>
</feature>
<gene>
    <name evidence="2" type="ORF">C8D82_1635</name>
</gene>
<feature type="region of interest" description="Disordered" evidence="1">
    <location>
        <begin position="279"/>
        <end position="310"/>
    </location>
</feature>
<name>A0A2U1AA51_9BACT</name>
<feature type="region of interest" description="Disordered" evidence="1">
    <location>
        <begin position="334"/>
        <end position="360"/>
    </location>
</feature>
<evidence type="ECO:0000313" key="3">
    <source>
        <dbReference type="Proteomes" id="UP000245959"/>
    </source>
</evidence>
<organism evidence="2 3">
    <name type="scientific">Victivallis vadensis</name>
    <dbReference type="NCBI Taxonomy" id="172901"/>
    <lineage>
        <taxon>Bacteria</taxon>
        <taxon>Pseudomonadati</taxon>
        <taxon>Lentisphaerota</taxon>
        <taxon>Lentisphaeria</taxon>
        <taxon>Victivallales</taxon>
        <taxon>Victivallaceae</taxon>
        <taxon>Victivallis</taxon>
    </lineage>
</organism>
<dbReference type="Gene3D" id="1.10.10.2830">
    <property type="match status" value="1"/>
</dbReference>
<evidence type="ECO:0000256" key="1">
    <source>
        <dbReference type="SAM" id="MobiDB-lite"/>
    </source>
</evidence>
<sequence length="510" mass="57481">MNTKLPVSRIQCEPDRTYNKADDMHLRASIRSRLDKGLKPLLQPVALKKLENNPDYDYAVDDGRRRFLVLLDFKFTELELGQDAILIDGDSEINAYLANQHTNLSLAEEIAKLYSMREKFPTLDGLAAEIGHSPSWVARRLNLLNLSELWKKAMEGKTFGYMTVSHYETIATFPPEIQDNIFDYIRGVEGRELKTMSVRKFSETLYDRFATLLSSLPWPEEGCGECPACRERRDSGFLFANLLPEPRCMNREYLEKKRKEYVAGLAAQEPETVLVSQKYHTQEEDDQKDDEDPLAGNPVLGPGDWRETDKPEEGVPAIIADGPRAGTKITIQRPKASEEAAPKKSKTLAERKEAKMRQRKRKAIDMLMTAIRDGKSATPSRTAIYLMIACKGTKPACGSQFDYKTKKHVNAAGLPDKIQSYCSLDARELTASGQLDELLWNRVCENIFSELTYGQSGPEEPRWQEAELIAGLVQFDLAKALEEATVLLPDPKAWEALARAEAKHPVPKAA</sequence>
<evidence type="ECO:0008006" key="4">
    <source>
        <dbReference type="Google" id="ProtNLM"/>
    </source>
</evidence>
<dbReference type="OrthoDB" id="9796891at2"/>
<dbReference type="GeneID" id="78297344"/>
<evidence type="ECO:0000313" key="2">
    <source>
        <dbReference type="EMBL" id="PVY30968.1"/>
    </source>
</evidence>
<dbReference type="AlphaFoldDB" id="A0A2U1AA51"/>
<dbReference type="RefSeq" id="WP_116886082.1">
    <property type="nucleotide sequence ID" value="NZ_CABMMC010000009.1"/>
</dbReference>
<proteinExistence type="predicted"/>
<reference evidence="2 3" key="1">
    <citation type="submission" date="2018-04" db="EMBL/GenBank/DDBJ databases">
        <title>Genomic Encyclopedia of Type Strains, Phase IV (KMG-IV): sequencing the most valuable type-strain genomes for metagenomic binning, comparative biology and taxonomic classification.</title>
        <authorList>
            <person name="Goeker M."/>
        </authorList>
    </citation>
    <scope>NUCLEOTIDE SEQUENCE [LARGE SCALE GENOMIC DNA]</scope>
    <source>
        <strain evidence="2 3">DSM 14823</strain>
    </source>
</reference>
<comment type="caution">
    <text evidence="2">The sequence shown here is derived from an EMBL/GenBank/DDBJ whole genome shotgun (WGS) entry which is preliminary data.</text>
</comment>
<keyword evidence="3" id="KW-1185">Reference proteome</keyword>
<dbReference type="EMBL" id="QEKH01000063">
    <property type="protein sequence ID" value="PVY30968.1"/>
    <property type="molecule type" value="Genomic_DNA"/>
</dbReference>
<dbReference type="Proteomes" id="UP000245959">
    <property type="component" value="Unassembled WGS sequence"/>
</dbReference>
<protein>
    <recommendedName>
        <fullName evidence="4">ParB/Sulfiredoxin domain-containing protein</fullName>
    </recommendedName>
</protein>
<accession>A0A2U1AA51</accession>
<dbReference type="SUPFAM" id="SSF109709">
    <property type="entry name" value="KorB DNA-binding domain-like"/>
    <property type="match status" value="1"/>
</dbReference>
<feature type="compositionally biased region" description="Basic and acidic residues" evidence="1">
    <location>
        <begin position="335"/>
        <end position="356"/>
    </location>
</feature>